<dbReference type="InterPro" id="IPR036457">
    <property type="entry name" value="PPM-type-like_dom_sf"/>
</dbReference>
<sequence length="55" mass="6134">MDQLYGSEIIKSAFPDVQCRTITPEWEFIVMACDGIWDVMTNESTLGGANQNLGH</sequence>
<dbReference type="Pfam" id="PF00481">
    <property type="entry name" value="PP2C"/>
    <property type="match status" value="1"/>
</dbReference>
<dbReference type="InterPro" id="IPR001932">
    <property type="entry name" value="PPM-type_phosphatase-like_dom"/>
</dbReference>
<dbReference type="EMBL" id="JAWJWE010000037">
    <property type="protein sequence ID" value="KAK6626116.1"/>
    <property type="molecule type" value="Genomic_DNA"/>
</dbReference>
<evidence type="ECO:0000313" key="3">
    <source>
        <dbReference type="Proteomes" id="UP001372834"/>
    </source>
</evidence>
<reference evidence="2 3" key="1">
    <citation type="submission" date="2023-10" db="EMBL/GenBank/DDBJ databases">
        <title>Genomes of two closely related lineages of the louse Polyplax serrata with different host specificities.</title>
        <authorList>
            <person name="Martinu J."/>
            <person name="Tarabai H."/>
            <person name="Stefka J."/>
            <person name="Hypsa V."/>
        </authorList>
    </citation>
    <scope>NUCLEOTIDE SEQUENCE [LARGE SCALE GENOMIC DNA]</scope>
    <source>
        <strain evidence="2">HR10_N</strain>
    </source>
</reference>
<evidence type="ECO:0000313" key="2">
    <source>
        <dbReference type="EMBL" id="KAK6626116.1"/>
    </source>
</evidence>
<protein>
    <recommendedName>
        <fullName evidence="1">PPM-type phosphatase domain-containing protein</fullName>
    </recommendedName>
</protein>
<gene>
    <name evidence="2" type="ORF">RUM43_006421</name>
</gene>
<dbReference type="Proteomes" id="UP001372834">
    <property type="component" value="Unassembled WGS sequence"/>
</dbReference>
<dbReference type="Gene3D" id="3.60.40.10">
    <property type="entry name" value="PPM-type phosphatase domain"/>
    <property type="match status" value="1"/>
</dbReference>
<comment type="caution">
    <text evidence="2">The sequence shown here is derived from an EMBL/GenBank/DDBJ whole genome shotgun (WGS) entry which is preliminary data.</text>
</comment>
<name>A0AAN8PBE3_POLSC</name>
<dbReference type="AlphaFoldDB" id="A0AAN8PBE3"/>
<feature type="domain" description="PPM-type phosphatase" evidence="1">
    <location>
        <begin position="9"/>
        <end position="53"/>
    </location>
</feature>
<accession>A0AAN8PBE3</accession>
<evidence type="ECO:0000259" key="1">
    <source>
        <dbReference type="Pfam" id="PF00481"/>
    </source>
</evidence>
<organism evidence="2 3">
    <name type="scientific">Polyplax serrata</name>
    <name type="common">Common mouse louse</name>
    <dbReference type="NCBI Taxonomy" id="468196"/>
    <lineage>
        <taxon>Eukaryota</taxon>
        <taxon>Metazoa</taxon>
        <taxon>Ecdysozoa</taxon>
        <taxon>Arthropoda</taxon>
        <taxon>Hexapoda</taxon>
        <taxon>Insecta</taxon>
        <taxon>Pterygota</taxon>
        <taxon>Neoptera</taxon>
        <taxon>Paraneoptera</taxon>
        <taxon>Psocodea</taxon>
        <taxon>Troctomorpha</taxon>
        <taxon>Phthiraptera</taxon>
        <taxon>Anoplura</taxon>
        <taxon>Polyplacidae</taxon>
        <taxon>Polyplax</taxon>
    </lineage>
</organism>
<dbReference type="SUPFAM" id="SSF81606">
    <property type="entry name" value="PP2C-like"/>
    <property type="match status" value="1"/>
</dbReference>
<proteinExistence type="predicted"/>